<proteinExistence type="inferred from homology"/>
<evidence type="ECO:0000256" key="6">
    <source>
        <dbReference type="ARBA" id="ARBA00023136"/>
    </source>
</evidence>
<dbReference type="InterPro" id="IPR006685">
    <property type="entry name" value="MscS_channel_2nd"/>
</dbReference>
<feature type="domain" description="Mechanosensitive ion channel MscS C-terminal" evidence="9">
    <location>
        <begin position="252"/>
        <end position="337"/>
    </location>
</feature>
<name>A0A1T4R2U8_9BACT</name>
<evidence type="ECO:0000256" key="4">
    <source>
        <dbReference type="ARBA" id="ARBA00022692"/>
    </source>
</evidence>
<evidence type="ECO:0000313" key="12">
    <source>
        <dbReference type="Proteomes" id="UP000190367"/>
    </source>
</evidence>
<evidence type="ECO:0000256" key="1">
    <source>
        <dbReference type="ARBA" id="ARBA00004651"/>
    </source>
</evidence>
<dbReference type="Pfam" id="PF00924">
    <property type="entry name" value="MS_channel_2nd"/>
    <property type="match status" value="1"/>
</dbReference>
<dbReference type="Pfam" id="PF21088">
    <property type="entry name" value="MS_channel_1st"/>
    <property type="match status" value="1"/>
</dbReference>
<accession>A0A1T4R2U8</accession>
<evidence type="ECO:0000256" key="7">
    <source>
        <dbReference type="SAM" id="Phobius"/>
    </source>
</evidence>
<evidence type="ECO:0000256" key="3">
    <source>
        <dbReference type="ARBA" id="ARBA00022475"/>
    </source>
</evidence>
<feature type="transmembrane region" description="Helical" evidence="7">
    <location>
        <begin position="164"/>
        <end position="192"/>
    </location>
</feature>
<dbReference type="SUPFAM" id="SSF82689">
    <property type="entry name" value="Mechanosensitive channel protein MscS (YggB), C-terminal domain"/>
    <property type="match status" value="1"/>
</dbReference>
<dbReference type="SUPFAM" id="SSF82861">
    <property type="entry name" value="Mechanosensitive channel protein MscS (YggB), transmembrane region"/>
    <property type="match status" value="1"/>
</dbReference>
<dbReference type="InterPro" id="IPR049278">
    <property type="entry name" value="MS_channel_C"/>
</dbReference>
<dbReference type="EMBL" id="FUWZ01000002">
    <property type="protein sequence ID" value="SKA10374.1"/>
    <property type="molecule type" value="Genomic_DNA"/>
</dbReference>
<protein>
    <submittedName>
        <fullName evidence="11">Small-conductance mechanosensitive channel</fullName>
    </submittedName>
</protein>
<sequence>MNSFLTEKYWGNTVQQYLIAIGVLVILVLLILIFKNLLLKKLKKWADSTPGKTDDLIIRGIERSLMPLLYVGALYASLQNLAIQPTPAKWLHIFFSVCVMVVSVRLISAVVMYVFTNFLRKQERGEEKTKQVKGIMILVSALIWIVGLLFLLDNWGVNVTTFVAGLGIGGIAIALAAQTILGDLFSYFVIFFDRPFEIGDFIVVQDKSGTVEYIGIKTTRLRSISGEQLVFSNTDLTNSRVHNYKRMEKRRIVFKFGVTYDTPAAKLARIPEMVKQIITGLPDTAFDRSHFLNFADSSLEFENVYFILAGDYGLYMDRQQAINLQLFEIFQKEDIEFAFPTQTVYINQLTDNHQNVISNRS</sequence>
<dbReference type="SUPFAM" id="SSF50182">
    <property type="entry name" value="Sm-like ribonucleoproteins"/>
    <property type="match status" value="1"/>
</dbReference>
<keyword evidence="5 7" id="KW-1133">Transmembrane helix</keyword>
<organism evidence="11 12">
    <name type="scientific">Chitinophaga eiseniae</name>
    <dbReference type="NCBI Taxonomy" id="634771"/>
    <lineage>
        <taxon>Bacteria</taxon>
        <taxon>Pseudomonadati</taxon>
        <taxon>Bacteroidota</taxon>
        <taxon>Chitinophagia</taxon>
        <taxon>Chitinophagales</taxon>
        <taxon>Chitinophagaceae</taxon>
        <taxon>Chitinophaga</taxon>
    </lineage>
</organism>
<feature type="domain" description="Mechanosensitive ion channel transmembrane helices 2/3" evidence="10">
    <location>
        <begin position="139"/>
        <end position="178"/>
    </location>
</feature>
<dbReference type="GO" id="GO:0005886">
    <property type="term" value="C:plasma membrane"/>
    <property type="evidence" value="ECO:0007669"/>
    <property type="project" value="UniProtKB-SubCell"/>
</dbReference>
<evidence type="ECO:0000259" key="10">
    <source>
        <dbReference type="Pfam" id="PF21088"/>
    </source>
</evidence>
<dbReference type="Gene3D" id="2.30.30.60">
    <property type="match status" value="1"/>
</dbReference>
<feature type="domain" description="Mechanosensitive ion channel MscS" evidence="8">
    <location>
        <begin position="179"/>
        <end position="246"/>
    </location>
</feature>
<dbReference type="PANTHER" id="PTHR30566">
    <property type="entry name" value="YNAI-RELATED MECHANOSENSITIVE ION CHANNEL"/>
    <property type="match status" value="1"/>
</dbReference>
<evidence type="ECO:0000256" key="5">
    <source>
        <dbReference type="ARBA" id="ARBA00022989"/>
    </source>
</evidence>
<evidence type="ECO:0000313" key="11">
    <source>
        <dbReference type="EMBL" id="SKA10374.1"/>
    </source>
</evidence>
<keyword evidence="3" id="KW-1003">Cell membrane</keyword>
<gene>
    <name evidence="11" type="ORF">SAMN04488128_102784</name>
</gene>
<feature type="transmembrane region" description="Helical" evidence="7">
    <location>
        <begin position="17"/>
        <end position="39"/>
    </location>
</feature>
<dbReference type="Proteomes" id="UP000190367">
    <property type="component" value="Unassembled WGS sequence"/>
</dbReference>
<dbReference type="InterPro" id="IPR011014">
    <property type="entry name" value="MscS_channel_TM-2"/>
</dbReference>
<dbReference type="InterPro" id="IPR023408">
    <property type="entry name" value="MscS_beta-dom_sf"/>
</dbReference>
<keyword evidence="4 7" id="KW-0812">Transmembrane</keyword>
<keyword evidence="12" id="KW-1185">Reference proteome</keyword>
<dbReference type="OrthoDB" id="9809206at2"/>
<keyword evidence="6 7" id="KW-0472">Membrane</keyword>
<dbReference type="Gene3D" id="3.30.70.100">
    <property type="match status" value="1"/>
</dbReference>
<dbReference type="InterPro" id="IPR010920">
    <property type="entry name" value="LSM_dom_sf"/>
</dbReference>
<evidence type="ECO:0000256" key="2">
    <source>
        <dbReference type="ARBA" id="ARBA00008017"/>
    </source>
</evidence>
<dbReference type="InterPro" id="IPR011066">
    <property type="entry name" value="MscS_channel_C_sf"/>
</dbReference>
<dbReference type="InterPro" id="IPR049142">
    <property type="entry name" value="MS_channel_1st"/>
</dbReference>
<comment type="similarity">
    <text evidence="2">Belongs to the MscS (TC 1.A.23) family.</text>
</comment>
<evidence type="ECO:0000259" key="9">
    <source>
        <dbReference type="Pfam" id="PF21082"/>
    </source>
</evidence>
<reference evidence="12" key="1">
    <citation type="submission" date="2017-02" db="EMBL/GenBank/DDBJ databases">
        <authorList>
            <person name="Varghese N."/>
            <person name="Submissions S."/>
        </authorList>
    </citation>
    <scope>NUCLEOTIDE SEQUENCE [LARGE SCALE GENOMIC DNA]</scope>
    <source>
        <strain evidence="12">DSM 22224</strain>
    </source>
</reference>
<evidence type="ECO:0000259" key="8">
    <source>
        <dbReference type="Pfam" id="PF00924"/>
    </source>
</evidence>
<dbReference type="Gene3D" id="1.10.287.1260">
    <property type="match status" value="1"/>
</dbReference>
<dbReference type="Pfam" id="PF21082">
    <property type="entry name" value="MS_channel_3rd"/>
    <property type="match status" value="1"/>
</dbReference>
<feature type="transmembrane region" description="Helical" evidence="7">
    <location>
        <begin position="135"/>
        <end position="152"/>
    </location>
</feature>
<dbReference type="AlphaFoldDB" id="A0A1T4R2U8"/>
<comment type="subcellular location">
    <subcellularLocation>
        <location evidence="1">Cell membrane</location>
        <topology evidence="1">Multi-pass membrane protein</topology>
    </subcellularLocation>
</comment>
<dbReference type="GO" id="GO:0008381">
    <property type="term" value="F:mechanosensitive monoatomic ion channel activity"/>
    <property type="evidence" value="ECO:0007669"/>
    <property type="project" value="UniProtKB-ARBA"/>
</dbReference>
<dbReference type="STRING" id="634771.SAMN04488128_102784"/>
<dbReference type="PANTHER" id="PTHR30566:SF25">
    <property type="entry name" value="INNER MEMBRANE PROTEIN"/>
    <property type="match status" value="1"/>
</dbReference>
<feature type="transmembrane region" description="Helical" evidence="7">
    <location>
        <begin position="90"/>
        <end position="115"/>
    </location>
</feature>